<dbReference type="NCBIfam" id="TIGR01496">
    <property type="entry name" value="DHPS"/>
    <property type="match status" value="1"/>
</dbReference>
<evidence type="ECO:0000256" key="3">
    <source>
        <dbReference type="ARBA" id="ARBA00004763"/>
    </source>
</evidence>
<evidence type="ECO:0000256" key="8">
    <source>
        <dbReference type="ARBA" id="ARBA00022909"/>
    </source>
</evidence>
<reference evidence="10" key="1">
    <citation type="journal article" date="2021" name="PeerJ">
        <title>Extensive microbial diversity within the chicken gut microbiome revealed by metagenomics and culture.</title>
        <authorList>
            <person name="Gilroy R."/>
            <person name="Ravi A."/>
            <person name="Getino M."/>
            <person name="Pursley I."/>
            <person name="Horton D.L."/>
            <person name="Alikhan N.F."/>
            <person name="Baker D."/>
            <person name="Gharbi K."/>
            <person name="Hall N."/>
            <person name="Watson M."/>
            <person name="Adriaenssens E.M."/>
            <person name="Foster-Nyarko E."/>
            <person name="Jarju S."/>
            <person name="Secka A."/>
            <person name="Antonio M."/>
            <person name="Oren A."/>
            <person name="Chaudhuri R.R."/>
            <person name="La Ragione R."/>
            <person name="Hildebrand F."/>
            <person name="Pallen M.J."/>
        </authorList>
    </citation>
    <scope>NUCLEOTIDE SEQUENCE</scope>
    <source>
        <strain evidence="10">ChiBcec15-1070</strain>
    </source>
</reference>
<comment type="caution">
    <text evidence="10">The sequence shown here is derived from an EMBL/GenBank/DDBJ whole genome shotgun (WGS) entry which is preliminary data.</text>
</comment>
<dbReference type="SUPFAM" id="SSF51717">
    <property type="entry name" value="Dihydropteroate synthetase-like"/>
    <property type="match status" value="1"/>
</dbReference>
<dbReference type="Proteomes" id="UP000823926">
    <property type="component" value="Unassembled WGS sequence"/>
</dbReference>
<name>A0A9D1QF16_9BACT</name>
<dbReference type="Pfam" id="PF00809">
    <property type="entry name" value="Pterin_bind"/>
    <property type="match status" value="1"/>
</dbReference>
<dbReference type="GO" id="GO:0046654">
    <property type="term" value="P:tetrahydrofolate biosynthetic process"/>
    <property type="evidence" value="ECO:0007669"/>
    <property type="project" value="TreeGrafter"/>
</dbReference>
<accession>A0A9D1QF16</accession>
<dbReference type="GO" id="GO:0005829">
    <property type="term" value="C:cytosol"/>
    <property type="evidence" value="ECO:0007669"/>
    <property type="project" value="TreeGrafter"/>
</dbReference>
<dbReference type="EC" id="2.5.1.15" evidence="4"/>
<keyword evidence="5 10" id="KW-0808">Transferase</keyword>
<evidence type="ECO:0000256" key="7">
    <source>
        <dbReference type="ARBA" id="ARBA00022842"/>
    </source>
</evidence>
<comment type="cofactor">
    <cofactor evidence="2">
        <name>Mg(2+)</name>
        <dbReference type="ChEBI" id="CHEBI:18420"/>
    </cofactor>
</comment>
<dbReference type="GO" id="GO:0046656">
    <property type="term" value="P:folic acid biosynthetic process"/>
    <property type="evidence" value="ECO:0007669"/>
    <property type="project" value="UniProtKB-KW"/>
</dbReference>
<dbReference type="PANTHER" id="PTHR20941">
    <property type="entry name" value="FOLATE SYNTHESIS PROTEINS"/>
    <property type="match status" value="1"/>
</dbReference>
<dbReference type="GO" id="GO:0046872">
    <property type="term" value="F:metal ion binding"/>
    <property type="evidence" value="ECO:0007669"/>
    <property type="project" value="UniProtKB-KW"/>
</dbReference>
<dbReference type="InterPro" id="IPR006390">
    <property type="entry name" value="DHP_synth_dom"/>
</dbReference>
<proteinExistence type="predicted"/>
<comment type="catalytic activity">
    <reaction evidence="1">
        <text>(7,8-dihydropterin-6-yl)methyl diphosphate + 4-aminobenzoate = 7,8-dihydropteroate + diphosphate</text>
        <dbReference type="Rhea" id="RHEA:19949"/>
        <dbReference type="ChEBI" id="CHEBI:17836"/>
        <dbReference type="ChEBI" id="CHEBI:17839"/>
        <dbReference type="ChEBI" id="CHEBI:33019"/>
        <dbReference type="ChEBI" id="CHEBI:72950"/>
        <dbReference type="EC" id="2.5.1.15"/>
    </reaction>
</comment>
<dbReference type="GO" id="GO:0004156">
    <property type="term" value="F:dihydropteroate synthase activity"/>
    <property type="evidence" value="ECO:0007669"/>
    <property type="project" value="UniProtKB-EC"/>
</dbReference>
<comment type="pathway">
    <text evidence="3">Cofactor biosynthesis; tetrahydrofolate biosynthesis; 7,8-dihydrofolate from 2-amino-4-hydroxy-6-hydroxymethyl-7,8-dihydropteridine diphosphate and 4-aminobenzoate: step 1/2.</text>
</comment>
<gene>
    <name evidence="10" type="primary">folP</name>
    <name evidence="10" type="ORF">H9888_07865</name>
</gene>
<sequence length="276" mass="29889">MAIVNVTPDSFFAGSRRQSEAEIVAAAERALLEGAGIIDLGGYSSRLGAEDVSPEEEFRRLERGVETVRQVAGEAFPLSVDTFRAEVVRRLYDRFGAFVVNDISAGELDAEMISTVGQLGLPYIAMHMRGTPQTMTALTDYSDEDGGVVGAVMRYFGTKVAEVRAAGVKDLILDPGFGFAKTVEQNFELLGQMDKLSVFGCPVLAGLSRKSMIWRTLEITPAEALNGTSVLNWEALRLGASILRVHDVREAVETVRLFTAYRRSGSMAAAEVATVL</sequence>
<keyword evidence="6" id="KW-0479">Metal-binding</keyword>
<feature type="domain" description="Pterin-binding" evidence="9">
    <location>
        <begin position="1"/>
        <end position="256"/>
    </location>
</feature>
<keyword evidence="8" id="KW-0289">Folate biosynthesis</keyword>
<protein>
    <recommendedName>
        <fullName evidence="4">dihydropteroate synthase</fullName>
        <ecNumber evidence="4">2.5.1.15</ecNumber>
    </recommendedName>
</protein>
<evidence type="ECO:0000259" key="9">
    <source>
        <dbReference type="PROSITE" id="PS50972"/>
    </source>
</evidence>
<evidence type="ECO:0000256" key="2">
    <source>
        <dbReference type="ARBA" id="ARBA00001946"/>
    </source>
</evidence>
<dbReference type="CDD" id="cd00739">
    <property type="entry name" value="DHPS"/>
    <property type="match status" value="1"/>
</dbReference>
<evidence type="ECO:0000256" key="5">
    <source>
        <dbReference type="ARBA" id="ARBA00022679"/>
    </source>
</evidence>
<evidence type="ECO:0000256" key="4">
    <source>
        <dbReference type="ARBA" id="ARBA00012458"/>
    </source>
</evidence>
<evidence type="ECO:0000256" key="6">
    <source>
        <dbReference type="ARBA" id="ARBA00022723"/>
    </source>
</evidence>
<keyword evidence="7" id="KW-0460">Magnesium</keyword>
<evidence type="ECO:0000313" key="11">
    <source>
        <dbReference type="Proteomes" id="UP000823926"/>
    </source>
</evidence>
<dbReference type="EMBL" id="DXHL01000035">
    <property type="protein sequence ID" value="HIW11394.1"/>
    <property type="molecule type" value="Genomic_DNA"/>
</dbReference>
<dbReference type="InterPro" id="IPR011005">
    <property type="entry name" value="Dihydropteroate_synth-like_sf"/>
</dbReference>
<evidence type="ECO:0000313" key="10">
    <source>
        <dbReference type="EMBL" id="HIW11394.1"/>
    </source>
</evidence>
<evidence type="ECO:0000256" key="1">
    <source>
        <dbReference type="ARBA" id="ARBA00000012"/>
    </source>
</evidence>
<dbReference type="PANTHER" id="PTHR20941:SF1">
    <property type="entry name" value="FOLIC ACID SYNTHESIS PROTEIN FOL1"/>
    <property type="match status" value="1"/>
</dbReference>
<dbReference type="Gene3D" id="3.20.20.20">
    <property type="entry name" value="Dihydropteroate synthase-like"/>
    <property type="match status" value="1"/>
</dbReference>
<dbReference type="InterPro" id="IPR000489">
    <property type="entry name" value="Pterin-binding_dom"/>
</dbReference>
<dbReference type="PROSITE" id="PS50972">
    <property type="entry name" value="PTERIN_BINDING"/>
    <property type="match status" value="1"/>
</dbReference>
<reference evidence="10" key="2">
    <citation type="submission" date="2021-04" db="EMBL/GenBank/DDBJ databases">
        <authorList>
            <person name="Gilroy R."/>
        </authorList>
    </citation>
    <scope>NUCLEOTIDE SEQUENCE</scope>
    <source>
        <strain evidence="10">ChiBcec15-1070</strain>
    </source>
</reference>
<dbReference type="InterPro" id="IPR045031">
    <property type="entry name" value="DHP_synth-like"/>
</dbReference>
<dbReference type="AlphaFoldDB" id="A0A9D1QF16"/>
<organism evidence="10 11">
    <name type="scientific">Candidatus Rikenella faecigallinarum</name>
    <dbReference type="NCBI Taxonomy" id="2838745"/>
    <lineage>
        <taxon>Bacteria</taxon>
        <taxon>Pseudomonadati</taxon>
        <taxon>Bacteroidota</taxon>
        <taxon>Bacteroidia</taxon>
        <taxon>Bacteroidales</taxon>
        <taxon>Rikenellaceae</taxon>
        <taxon>Rikenella</taxon>
    </lineage>
</organism>